<dbReference type="AlphaFoldDB" id="A0A8S1I0E6"/>
<accession>A0A8S1I0E6</accession>
<gene>
    <name evidence="4" type="ORF">CAUJ_LOCUS15739</name>
</gene>
<dbReference type="InterPro" id="IPR000159">
    <property type="entry name" value="RA_dom"/>
</dbReference>
<feature type="region of interest" description="Disordered" evidence="1">
    <location>
        <begin position="174"/>
        <end position="202"/>
    </location>
</feature>
<evidence type="ECO:0000259" key="3">
    <source>
        <dbReference type="PROSITE" id="PS50951"/>
    </source>
</evidence>
<dbReference type="CDD" id="cd21885">
    <property type="entry name" value="SARAH_RASSF1-like"/>
    <property type="match status" value="1"/>
</dbReference>
<name>A0A8S1I0E6_9PELO</name>
<dbReference type="Pfam" id="PF16517">
    <property type="entry name" value="Nore1-SARAH"/>
    <property type="match status" value="1"/>
</dbReference>
<dbReference type="InterPro" id="IPR011524">
    <property type="entry name" value="SARAH_dom"/>
</dbReference>
<dbReference type="Gene3D" id="1.20.5.110">
    <property type="match status" value="1"/>
</dbReference>
<sequence length="246" mass="28804">MLQRNAYLECEEQLIERNMMNRNSQTSRTITSFFLPRNTVKTININSKTTSRQMIVTLLRKFRVADNPRKFALYECVHQADETTCTLLRKMTRISDDVCPLKVVLGWKNPHCGNALVLQENDTGDILWDAFEIPELENFLRILKMEEQQYVWQTKQRYSQYRYNIDDELRRRGHYVGDESGKPPQEFAPSAPSRDGGEYGTSDSMVISDVFATMKPSNPHPQQFHDPEYVNLEFLQNRQMDHSTNL</sequence>
<dbReference type="PROSITE" id="PS50200">
    <property type="entry name" value="RA"/>
    <property type="match status" value="1"/>
</dbReference>
<dbReference type="Pfam" id="PF00788">
    <property type="entry name" value="RA"/>
    <property type="match status" value="1"/>
</dbReference>
<dbReference type="PROSITE" id="PS50951">
    <property type="entry name" value="SARAH"/>
    <property type="match status" value="1"/>
</dbReference>
<dbReference type="EMBL" id="CAJGYM010000208">
    <property type="protein sequence ID" value="CAD6199840.1"/>
    <property type="molecule type" value="Genomic_DNA"/>
</dbReference>
<keyword evidence="5" id="KW-1185">Reference proteome</keyword>
<dbReference type="Gene3D" id="3.10.20.90">
    <property type="entry name" value="Phosphatidylinositol 3-kinase Catalytic Subunit, Chain A, domain 1"/>
    <property type="match status" value="1"/>
</dbReference>
<proteinExistence type="predicted"/>
<dbReference type="InterPro" id="IPR033614">
    <property type="entry name" value="RASSF1-6"/>
</dbReference>
<comment type="caution">
    <text evidence="4">The sequence shown here is derived from an EMBL/GenBank/DDBJ whole genome shotgun (WGS) entry which is preliminary data.</text>
</comment>
<feature type="domain" description="Ras-associating" evidence="2">
    <location>
        <begin position="23"/>
        <end position="123"/>
    </location>
</feature>
<dbReference type="SMART" id="SM00314">
    <property type="entry name" value="RA"/>
    <property type="match status" value="1"/>
</dbReference>
<dbReference type="PANTHER" id="PTHR22738:SF10">
    <property type="entry name" value="RAS ASSOCIATION DOMAIN-CONTAINING PROTEIN 1 HOMOLOG"/>
    <property type="match status" value="1"/>
</dbReference>
<evidence type="ECO:0000313" key="4">
    <source>
        <dbReference type="EMBL" id="CAD6199840.1"/>
    </source>
</evidence>
<organism evidence="4 5">
    <name type="scientific">Caenorhabditis auriculariae</name>
    <dbReference type="NCBI Taxonomy" id="2777116"/>
    <lineage>
        <taxon>Eukaryota</taxon>
        <taxon>Metazoa</taxon>
        <taxon>Ecdysozoa</taxon>
        <taxon>Nematoda</taxon>
        <taxon>Chromadorea</taxon>
        <taxon>Rhabditida</taxon>
        <taxon>Rhabditina</taxon>
        <taxon>Rhabditomorpha</taxon>
        <taxon>Rhabditoidea</taxon>
        <taxon>Rhabditidae</taxon>
        <taxon>Peloderinae</taxon>
        <taxon>Caenorhabditis</taxon>
    </lineage>
</organism>
<dbReference type="SUPFAM" id="SSF54236">
    <property type="entry name" value="Ubiquitin-like"/>
    <property type="match status" value="1"/>
</dbReference>
<evidence type="ECO:0000259" key="2">
    <source>
        <dbReference type="PROSITE" id="PS50200"/>
    </source>
</evidence>
<feature type="domain" description="SARAH" evidence="3">
    <location>
        <begin position="125"/>
        <end position="172"/>
    </location>
</feature>
<evidence type="ECO:0008006" key="6">
    <source>
        <dbReference type="Google" id="ProtNLM"/>
    </source>
</evidence>
<dbReference type="GO" id="GO:0007165">
    <property type="term" value="P:signal transduction"/>
    <property type="evidence" value="ECO:0007669"/>
    <property type="project" value="InterPro"/>
</dbReference>
<dbReference type="OrthoDB" id="74314at2759"/>
<dbReference type="PANTHER" id="PTHR22738">
    <property type="entry name" value="RASSF"/>
    <property type="match status" value="1"/>
</dbReference>
<reference evidence="4" key="1">
    <citation type="submission" date="2020-10" db="EMBL/GenBank/DDBJ databases">
        <authorList>
            <person name="Kikuchi T."/>
        </authorList>
    </citation>
    <scope>NUCLEOTIDE SEQUENCE</scope>
    <source>
        <strain evidence="4">NKZ352</strain>
    </source>
</reference>
<evidence type="ECO:0000313" key="5">
    <source>
        <dbReference type="Proteomes" id="UP000835052"/>
    </source>
</evidence>
<dbReference type="InterPro" id="IPR029071">
    <property type="entry name" value="Ubiquitin-like_domsf"/>
</dbReference>
<dbReference type="Proteomes" id="UP000835052">
    <property type="component" value="Unassembled WGS sequence"/>
</dbReference>
<protein>
    <recommendedName>
        <fullName evidence="6">Ras-associating domain-containing protein</fullName>
    </recommendedName>
</protein>
<evidence type="ECO:0000256" key="1">
    <source>
        <dbReference type="SAM" id="MobiDB-lite"/>
    </source>
</evidence>